<evidence type="ECO:0000313" key="3">
    <source>
        <dbReference type="Proteomes" id="UP000775213"/>
    </source>
</evidence>
<dbReference type="EMBL" id="JAGFBR010000017">
    <property type="protein sequence ID" value="KAH0452051.1"/>
    <property type="molecule type" value="Genomic_DNA"/>
</dbReference>
<evidence type="ECO:0000313" key="2">
    <source>
        <dbReference type="EMBL" id="KAH0452051.1"/>
    </source>
</evidence>
<proteinExistence type="predicted"/>
<dbReference type="Proteomes" id="UP000775213">
    <property type="component" value="Unassembled WGS sequence"/>
</dbReference>
<dbReference type="AlphaFoldDB" id="A0AAV7G6U4"/>
<comment type="caution">
    <text evidence="2">The sequence shown here is derived from an EMBL/GenBank/DDBJ whole genome shotgun (WGS) entry which is preliminary data.</text>
</comment>
<protein>
    <submittedName>
        <fullName evidence="2">Uncharacterized protein</fullName>
    </submittedName>
</protein>
<organism evidence="2 3">
    <name type="scientific">Dendrobium chrysotoxum</name>
    <name type="common">Orchid</name>
    <dbReference type="NCBI Taxonomy" id="161865"/>
    <lineage>
        <taxon>Eukaryota</taxon>
        <taxon>Viridiplantae</taxon>
        <taxon>Streptophyta</taxon>
        <taxon>Embryophyta</taxon>
        <taxon>Tracheophyta</taxon>
        <taxon>Spermatophyta</taxon>
        <taxon>Magnoliopsida</taxon>
        <taxon>Liliopsida</taxon>
        <taxon>Asparagales</taxon>
        <taxon>Orchidaceae</taxon>
        <taxon>Epidendroideae</taxon>
        <taxon>Malaxideae</taxon>
        <taxon>Dendrobiinae</taxon>
        <taxon>Dendrobium</taxon>
    </lineage>
</organism>
<feature type="region of interest" description="Disordered" evidence="1">
    <location>
        <begin position="1"/>
        <end position="22"/>
    </location>
</feature>
<name>A0AAV7G6U4_DENCH</name>
<accession>A0AAV7G6U4</accession>
<keyword evidence="3" id="KW-1185">Reference proteome</keyword>
<sequence length="98" mass="11473">MEPHERKKAITNKRQQQRVRRGNWVRKKRTLDDPEENDAINTDALTQMMIAITQLIQDSRSQPLGKIENWLLRIEKILDGMFCPEERNVSLAIFALDG</sequence>
<evidence type="ECO:0000256" key="1">
    <source>
        <dbReference type="SAM" id="MobiDB-lite"/>
    </source>
</evidence>
<reference evidence="2 3" key="1">
    <citation type="journal article" date="2021" name="Hortic Res">
        <title>Chromosome-scale assembly of the Dendrobium chrysotoxum genome enhances the understanding of orchid evolution.</title>
        <authorList>
            <person name="Zhang Y."/>
            <person name="Zhang G.Q."/>
            <person name="Zhang D."/>
            <person name="Liu X.D."/>
            <person name="Xu X.Y."/>
            <person name="Sun W.H."/>
            <person name="Yu X."/>
            <person name="Zhu X."/>
            <person name="Wang Z.W."/>
            <person name="Zhao X."/>
            <person name="Zhong W.Y."/>
            <person name="Chen H."/>
            <person name="Yin W.L."/>
            <person name="Huang T."/>
            <person name="Niu S.C."/>
            <person name="Liu Z.J."/>
        </authorList>
    </citation>
    <scope>NUCLEOTIDE SEQUENCE [LARGE SCALE GENOMIC DNA]</scope>
    <source>
        <strain evidence="2">Lindl</strain>
    </source>
</reference>
<gene>
    <name evidence="2" type="ORF">IEQ34_019350</name>
</gene>